<evidence type="ECO:0000313" key="3">
    <source>
        <dbReference type="Proteomes" id="UP000315037"/>
    </source>
</evidence>
<feature type="transmembrane region" description="Helical" evidence="1">
    <location>
        <begin position="92"/>
        <end position="118"/>
    </location>
</feature>
<accession>A0A506ULA5</accession>
<dbReference type="Pfam" id="PF05145">
    <property type="entry name" value="AbrB"/>
    <property type="match status" value="1"/>
</dbReference>
<feature type="transmembrane region" description="Helical" evidence="1">
    <location>
        <begin position="124"/>
        <end position="145"/>
    </location>
</feature>
<sequence>MSVPASGTKPLSPALRWAGLIILTVLISGFFLLIHLAAGLMLGPMIAGIIVATRNRGVTIPRPWFAMAQAVLGCMVVGSLNLGILHDIVDHWALMGFSVFSVILVSFGIGALLAWLGVMPGTTALWGSSPGGASTMMLICGSFGADPRLAAFMLYFRVILVAISTSLVAWLVAGPARAPYLPPMPSGNIGATLALIAVSTFLGLRIRIPAAPLLIALFLGGIAQLSGFFSVTTPQWIRVPAYLIIGWSIGLRFTSDVLKQALHSLPAVFLSSLVIVGGCALLAWPVARLAHIDLLSAYLATSPGGLDAIIIISASVHVALPFIIAMQTARMLAVLFLGPLLAKPLGRWLEHHRRPPRHGNNPS</sequence>
<dbReference type="PANTHER" id="PTHR38457">
    <property type="entry name" value="REGULATOR ABRB-RELATED"/>
    <property type="match status" value="1"/>
</dbReference>
<dbReference type="InterPro" id="IPR007820">
    <property type="entry name" value="AbrB_fam"/>
</dbReference>
<dbReference type="AlphaFoldDB" id="A0A506ULA5"/>
<protein>
    <submittedName>
        <fullName evidence="2">AbrB family transcriptional regulator</fullName>
    </submittedName>
</protein>
<feature type="transmembrane region" description="Helical" evidence="1">
    <location>
        <begin position="20"/>
        <end position="52"/>
    </location>
</feature>
<keyword evidence="3" id="KW-1185">Reference proteome</keyword>
<keyword evidence="1" id="KW-0812">Transmembrane</keyword>
<reference evidence="2 3" key="1">
    <citation type="submission" date="2019-03" db="EMBL/GenBank/DDBJ databases">
        <title>The complete genome sequence of Neokomagataea sp. Jb2 NBRC113641.</title>
        <authorList>
            <person name="Chua K.-O."/>
            <person name="Chan K.-G."/>
            <person name="See-Too W.-S."/>
        </authorList>
    </citation>
    <scope>NUCLEOTIDE SEQUENCE [LARGE SCALE GENOMIC DNA]</scope>
    <source>
        <strain evidence="2 3">Jb2</strain>
    </source>
</reference>
<name>A0A506ULA5_9PROT</name>
<feature type="transmembrane region" description="Helical" evidence="1">
    <location>
        <begin position="211"/>
        <end position="229"/>
    </location>
</feature>
<dbReference type="PIRSF" id="PIRSF038991">
    <property type="entry name" value="Protein_AbrB"/>
    <property type="match status" value="1"/>
</dbReference>
<dbReference type="GO" id="GO:0010468">
    <property type="term" value="P:regulation of gene expression"/>
    <property type="evidence" value="ECO:0007669"/>
    <property type="project" value="InterPro"/>
</dbReference>
<comment type="caution">
    <text evidence="2">The sequence shown here is derived from an EMBL/GenBank/DDBJ whole genome shotgun (WGS) entry which is preliminary data.</text>
</comment>
<evidence type="ECO:0000256" key="1">
    <source>
        <dbReference type="SAM" id="Phobius"/>
    </source>
</evidence>
<dbReference type="NCBIfam" id="TIGR03082">
    <property type="entry name" value="Gneg_AbrB_dup"/>
    <property type="match status" value="1"/>
</dbReference>
<dbReference type="Proteomes" id="UP000315037">
    <property type="component" value="Unassembled WGS sequence"/>
</dbReference>
<feature type="transmembrane region" description="Helical" evidence="1">
    <location>
        <begin position="152"/>
        <end position="173"/>
    </location>
</feature>
<dbReference type="RefSeq" id="WP_165600782.1">
    <property type="nucleotide sequence ID" value="NZ_SORZ01000002.1"/>
</dbReference>
<feature type="transmembrane region" description="Helical" evidence="1">
    <location>
        <begin position="64"/>
        <end position="85"/>
    </location>
</feature>
<dbReference type="GO" id="GO:0016020">
    <property type="term" value="C:membrane"/>
    <property type="evidence" value="ECO:0007669"/>
    <property type="project" value="InterPro"/>
</dbReference>
<keyword evidence="1" id="KW-0472">Membrane</keyword>
<dbReference type="PANTHER" id="PTHR38457:SF1">
    <property type="entry name" value="REGULATOR ABRB-RELATED"/>
    <property type="match status" value="1"/>
</dbReference>
<feature type="transmembrane region" description="Helical" evidence="1">
    <location>
        <begin position="185"/>
        <end position="204"/>
    </location>
</feature>
<feature type="transmembrane region" description="Helical" evidence="1">
    <location>
        <begin position="265"/>
        <end position="286"/>
    </location>
</feature>
<feature type="transmembrane region" description="Helical" evidence="1">
    <location>
        <begin position="306"/>
        <end position="326"/>
    </location>
</feature>
<dbReference type="InterPro" id="IPR017516">
    <property type="entry name" value="AbrB_dup"/>
</dbReference>
<keyword evidence="1" id="KW-1133">Transmembrane helix</keyword>
<feature type="transmembrane region" description="Helical" evidence="1">
    <location>
        <begin position="235"/>
        <end position="253"/>
    </location>
</feature>
<proteinExistence type="predicted"/>
<dbReference type="EMBL" id="SORZ01000002">
    <property type="protein sequence ID" value="TPW34119.1"/>
    <property type="molecule type" value="Genomic_DNA"/>
</dbReference>
<evidence type="ECO:0000313" key="2">
    <source>
        <dbReference type="EMBL" id="TPW34119.1"/>
    </source>
</evidence>
<gene>
    <name evidence="2" type="ORF">E3202_06185</name>
</gene>
<organism evidence="2 3">
    <name type="scientific">Oecophyllibacter saccharovorans</name>
    <dbReference type="NCBI Taxonomy" id="2558360"/>
    <lineage>
        <taxon>Bacteria</taxon>
        <taxon>Pseudomonadati</taxon>
        <taxon>Pseudomonadota</taxon>
        <taxon>Alphaproteobacteria</taxon>
        <taxon>Acetobacterales</taxon>
        <taxon>Acetobacteraceae</taxon>
        <taxon>Oecophyllibacter</taxon>
    </lineage>
</organism>